<dbReference type="InterPro" id="IPR036890">
    <property type="entry name" value="HATPase_C_sf"/>
</dbReference>
<proteinExistence type="predicted"/>
<evidence type="ECO:0000256" key="1">
    <source>
        <dbReference type="ARBA" id="ARBA00022679"/>
    </source>
</evidence>
<evidence type="ECO:0000256" key="2">
    <source>
        <dbReference type="ARBA" id="ARBA00022777"/>
    </source>
</evidence>
<dbReference type="GO" id="GO:0016020">
    <property type="term" value="C:membrane"/>
    <property type="evidence" value="ECO:0007669"/>
    <property type="project" value="InterPro"/>
</dbReference>
<dbReference type="SUPFAM" id="SSF55781">
    <property type="entry name" value="GAF domain-like"/>
    <property type="match status" value="2"/>
</dbReference>
<dbReference type="RefSeq" id="WP_090008678.1">
    <property type="nucleotide sequence ID" value="NZ_FNET01000011.1"/>
</dbReference>
<keyword evidence="1" id="KW-0808">Transferase</keyword>
<dbReference type="InterPro" id="IPR050482">
    <property type="entry name" value="Sensor_HK_TwoCompSys"/>
</dbReference>
<dbReference type="Proteomes" id="UP000199682">
    <property type="component" value="Unassembled WGS sequence"/>
</dbReference>
<gene>
    <name evidence="5" type="ORF">SAMN04488074_111193</name>
</gene>
<accession>A0A1G9KMT3</accession>
<dbReference type="CDD" id="cd16917">
    <property type="entry name" value="HATPase_UhpB-NarQ-NarX-like"/>
    <property type="match status" value="1"/>
</dbReference>
<dbReference type="PANTHER" id="PTHR24421">
    <property type="entry name" value="NITRATE/NITRITE SENSOR PROTEIN NARX-RELATED"/>
    <property type="match status" value="1"/>
</dbReference>
<dbReference type="AlphaFoldDB" id="A0A1G9KMT3"/>
<keyword evidence="3" id="KW-0902">Two-component regulatory system</keyword>
<evidence type="ECO:0000313" key="6">
    <source>
        <dbReference type="Proteomes" id="UP000199682"/>
    </source>
</evidence>
<dbReference type="GO" id="GO:0000155">
    <property type="term" value="F:phosphorelay sensor kinase activity"/>
    <property type="evidence" value="ECO:0007669"/>
    <property type="project" value="InterPro"/>
</dbReference>
<reference evidence="6" key="1">
    <citation type="submission" date="2016-10" db="EMBL/GenBank/DDBJ databases">
        <authorList>
            <person name="Varghese N."/>
            <person name="Submissions S."/>
        </authorList>
    </citation>
    <scope>NUCLEOTIDE SEQUENCE [LARGE SCALE GENOMIC DNA]</scope>
    <source>
        <strain evidence="6">DSM 44796</strain>
    </source>
</reference>
<evidence type="ECO:0000313" key="5">
    <source>
        <dbReference type="EMBL" id="SDL51012.1"/>
    </source>
</evidence>
<protein>
    <submittedName>
        <fullName evidence="5">Histidine kinase-, DNA gyrase B-, and HSP90-like ATPase</fullName>
    </submittedName>
</protein>
<dbReference type="Gene3D" id="3.30.450.40">
    <property type="match status" value="2"/>
</dbReference>
<dbReference type="SMART" id="SM00065">
    <property type="entry name" value="GAF"/>
    <property type="match status" value="1"/>
</dbReference>
<organism evidence="5 6">
    <name type="scientific">Lentzea albidocapillata subsp. violacea</name>
    <dbReference type="NCBI Taxonomy" id="128104"/>
    <lineage>
        <taxon>Bacteria</taxon>
        <taxon>Bacillati</taxon>
        <taxon>Actinomycetota</taxon>
        <taxon>Actinomycetes</taxon>
        <taxon>Pseudonocardiales</taxon>
        <taxon>Pseudonocardiaceae</taxon>
        <taxon>Lentzea</taxon>
    </lineage>
</organism>
<dbReference type="Gene3D" id="3.30.565.10">
    <property type="entry name" value="Histidine kinase-like ATPase, C-terminal domain"/>
    <property type="match status" value="1"/>
</dbReference>
<dbReference type="InterPro" id="IPR003018">
    <property type="entry name" value="GAF"/>
</dbReference>
<dbReference type="Pfam" id="PF01590">
    <property type="entry name" value="GAF"/>
    <property type="match status" value="2"/>
</dbReference>
<evidence type="ECO:0000256" key="3">
    <source>
        <dbReference type="ARBA" id="ARBA00023012"/>
    </source>
</evidence>
<dbReference type="PANTHER" id="PTHR24421:SF56">
    <property type="entry name" value="OXYGEN SENSOR HISTIDINE KINASE RESPONSE REGULATOR DOST"/>
    <property type="match status" value="1"/>
</dbReference>
<evidence type="ECO:0000259" key="4">
    <source>
        <dbReference type="SMART" id="SM00065"/>
    </source>
</evidence>
<sequence>MGVNVSTEQRVLDVVLSFAEDDTLPELLRHVVESACELIEAPYGALAVINGHKELTEFGGHHDGQVQITSGDPRSIGVADFLGAPIKVHDETFGNLFLAGKPEFTAQDRDILTALSTAAGSAVGHLDRYEQTRKREAWLRAAAEVTTDLLMGTNGRDALYLVARTARTTANADFAGVVLPDQNGDLVIEVTDGGTYDAEGMRVPKDGSVTYRVYESGQGECHDEGSLAAVPGACAIVPLTVGERTIGVLIVARPPGEPSFDDPDLIEAFAAQAALVLEFTRARSDTERLAVLEDRDRIARDLHDLVIQRLFGLGLGLQGLTGMSGKPQVVERISGFVEEVDHTIREIRRTIFSLQEPPSGSTSLRGQLLNAVHESARLLGFEPDVSLEGPLDSVVPDQVRPDLLATLREALTNVVRHARAKHVAVAVSVDRTVTSLELMVKDDGRGLLLADDSAGVPHHAGGLANMAARARRHHGDCAVDSIPGAGVSITWFVPLVLQEARWR</sequence>
<dbReference type="Pfam" id="PF07730">
    <property type="entry name" value="HisKA_3"/>
    <property type="match status" value="1"/>
</dbReference>
<dbReference type="InterPro" id="IPR003594">
    <property type="entry name" value="HATPase_dom"/>
</dbReference>
<feature type="domain" description="GAF" evidence="4">
    <location>
        <begin position="154"/>
        <end position="287"/>
    </location>
</feature>
<dbReference type="Gene3D" id="1.20.5.1930">
    <property type="match status" value="1"/>
</dbReference>
<dbReference type="GO" id="GO:0046983">
    <property type="term" value="F:protein dimerization activity"/>
    <property type="evidence" value="ECO:0007669"/>
    <property type="project" value="InterPro"/>
</dbReference>
<dbReference type="Pfam" id="PF02518">
    <property type="entry name" value="HATPase_c"/>
    <property type="match status" value="1"/>
</dbReference>
<dbReference type="SUPFAM" id="SSF55874">
    <property type="entry name" value="ATPase domain of HSP90 chaperone/DNA topoisomerase II/histidine kinase"/>
    <property type="match status" value="1"/>
</dbReference>
<dbReference type="InterPro" id="IPR029016">
    <property type="entry name" value="GAF-like_dom_sf"/>
</dbReference>
<keyword evidence="2 5" id="KW-0418">Kinase</keyword>
<dbReference type="InterPro" id="IPR011712">
    <property type="entry name" value="Sig_transdc_His_kin_sub3_dim/P"/>
</dbReference>
<dbReference type="EMBL" id="FNET01000011">
    <property type="protein sequence ID" value="SDL51012.1"/>
    <property type="molecule type" value="Genomic_DNA"/>
</dbReference>
<name>A0A1G9KMT3_9PSEU</name>